<protein>
    <submittedName>
        <fullName evidence="1">Uncharacterized protein</fullName>
    </submittedName>
</protein>
<comment type="caution">
    <text evidence="1">The sequence shown here is derived from an EMBL/GenBank/DDBJ whole genome shotgun (WGS) entry which is preliminary data.</text>
</comment>
<sequence length="386" mass="43988">MAKIPSTYCIFFPSHNFYDAFACFYPSSASGTLPKLLPIVPSLLCRLCCWPAGFPSTNNKLPSFIMARRPGEYPTEFCFDTPDPAAAERVARHAYSGLPSPNDFTSSLKSFEEPKALQDIWESLRAATFDYSARSQCLRPAHTMIVEKVFLVLREISCWRLPGTTIAKRHRGLMPREEFSRRDRCVLAFDQDQNAIAALTGPIARLLGPAGFKVEEVSVRIKQETQLHKYIIQKGWGANFKNGGIKQPLELLVFKATHLKNPKRVYAIAPTGVRFGWLFTTMEWDDFMANYTTEQLYTQSLGITRLDLDIIALENKGEAEIATLPSSVVKQLLGREARLELRKVLNCFCERRSYLLNPERMLDDHAQVGPYVEREMEAWMARWKDE</sequence>
<gene>
    <name evidence="1" type="ORF">HDK90DRAFT_112070</name>
</gene>
<dbReference type="Proteomes" id="UP001492380">
    <property type="component" value="Unassembled WGS sequence"/>
</dbReference>
<evidence type="ECO:0000313" key="2">
    <source>
        <dbReference type="Proteomes" id="UP001492380"/>
    </source>
</evidence>
<accession>A0ABR1Y8Y6</accession>
<keyword evidence="2" id="KW-1185">Reference proteome</keyword>
<organism evidence="1 2">
    <name type="scientific">Phyllosticta capitalensis</name>
    <dbReference type="NCBI Taxonomy" id="121624"/>
    <lineage>
        <taxon>Eukaryota</taxon>
        <taxon>Fungi</taxon>
        <taxon>Dikarya</taxon>
        <taxon>Ascomycota</taxon>
        <taxon>Pezizomycotina</taxon>
        <taxon>Dothideomycetes</taxon>
        <taxon>Dothideomycetes incertae sedis</taxon>
        <taxon>Botryosphaeriales</taxon>
        <taxon>Phyllostictaceae</taxon>
        <taxon>Phyllosticta</taxon>
    </lineage>
</organism>
<reference evidence="1 2" key="1">
    <citation type="submission" date="2024-04" db="EMBL/GenBank/DDBJ databases">
        <title>Phyllosticta paracitricarpa is synonymous to the EU quarantine fungus P. citricarpa based on phylogenomic analyses.</title>
        <authorList>
            <consortium name="Lawrence Berkeley National Laboratory"/>
            <person name="Van Ingen-Buijs V.A."/>
            <person name="Van Westerhoven A.C."/>
            <person name="Haridas S."/>
            <person name="Skiadas P."/>
            <person name="Martin F."/>
            <person name="Groenewald J.Z."/>
            <person name="Crous P.W."/>
            <person name="Seidl M.F."/>
        </authorList>
    </citation>
    <scope>NUCLEOTIDE SEQUENCE [LARGE SCALE GENOMIC DNA]</scope>
    <source>
        <strain evidence="1 2">CBS 123374</strain>
    </source>
</reference>
<evidence type="ECO:0000313" key="1">
    <source>
        <dbReference type="EMBL" id="KAK8223097.1"/>
    </source>
</evidence>
<name>A0ABR1Y8Y6_9PEZI</name>
<dbReference type="EMBL" id="JBBWRZ010000014">
    <property type="protein sequence ID" value="KAK8223097.1"/>
    <property type="molecule type" value="Genomic_DNA"/>
</dbReference>
<proteinExistence type="predicted"/>